<dbReference type="PANTHER" id="PTHR11523">
    <property type="entry name" value="SODIUM/POTASSIUM-DEPENDENT ATPASE BETA SUBUNIT"/>
    <property type="match status" value="1"/>
</dbReference>
<dbReference type="EMBL" id="JAVRBK010000003">
    <property type="protein sequence ID" value="KAK5646774.1"/>
    <property type="molecule type" value="Genomic_DNA"/>
</dbReference>
<evidence type="ECO:0000313" key="9">
    <source>
        <dbReference type="Proteomes" id="UP001329430"/>
    </source>
</evidence>
<evidence type="ECO:0000256" key="3">
    <source>
        <dbReference type="ARBA" id="ARBA00022692"/>
    </source>
</evidence>
<keyword evidence="9" id="KW-1185">Reference proteome</keyword>
<dbReference type="AlphaFoldDB" id="A0AAN7VN28"/>
<evidence type="ECO:0000256" key="2">
    <source>
        <dbReference type="ARBA" id="ARBA00005876"/>
    </source>
</evidence>
<dbReference type="Gene3D" id="1.20.5.170">
    <property type="match status" value="1"/>
</dbReference>
<evidence type="ECO:0000313" key="8">
    <source>
        <dbReference type="EMBL" id="KAK5646774.1"/>
    </source>
</evidence>
<evidence type="ECO:0000256" key="5">
    <source>
        <dbReference type="ARBA" id="ARBA00022989"/>
    </source>
</evidence>
<protein>
    <submittedName>
        <fullName evidence="8">Uncharacterized protein</fullName>
    </submittedName>
</protein>
<organism evidence="8 9">
    <name type="scientific">Pyrocoelia pectoralis</name>
    <dbReference type="NCBI Taxonomy" id="417401"/>
    <lineage>
        <taxon>Eukaryota</taxon>
        <taxon>Metazoa</taxon>
        <taxon>Ecdysozoa</taxon>
        <taxon>Arthropoda</taxon>
        <taxon>Hexapoda</taxon>
        <taxon>Insecta</taxon>
        <taxon>Pterygota</taxon>
        <taxon>Neoptera</taxon>
        <taxon>Endopterygota</taxon>
        <taxon>Coleoptera</taxon>
        <taxon>Polyphaga</taxon>
        <taxon>Elateriformia</taxon>
        <taxon>Elateroidea</taxon>
        <taxon>Lampyridae</taxon>
        <taxon>Lampyrinae</taxon>
        <taxon>Pyrocoelia</taxon>
    </lineage>
</organism>
<evidence type="ECO:0000256" key="4">
    <source>
        <dbReference type="ARBA" id="ARBA00022968"/>
    </source>
</evidence>
<keyword evidence="3 7" id="KW-0812">Transmembrane</keyword>
<comment type="caution">
    <text evidence="8">The sequence shown here is derived from an EMBL/GenBank/DDBJ whole genome shotgun (WGS) entry which is preliminary data.</text>
</comment>
<dbReference type="InterPro" id="IPR000402">
    <property type="entry name" value="Na/K_ATPase_sub_beta"/>
</dbReference>
<evidence type="ECO:0000256" key="7">
    <source>
        <dbReference type="SAM" id="Phobius"/>
    </source>
</evidence>
<gene>
    <name evidence="8" type="ORF">RI129_005238</name>
</gene>
<accession>A0AAN7VN28</accession>
<evidence type="ECO:0000256" key="1">
    <source>
        <dbReference type="ARBA" id="ARBA00004606"/>
    </source>
</evidence>
<dbReference type="Proteomes" id="UP001329430">
    <property type="component" value="Chromosome 3"/>
</dbReference>
<keyword evidence="6 7" id="KW-0472">Membrane</keyword>
<keyword evidence="4" id="KW-0735">Signal-anchor</keyword>
<proteinExistence type="inferred from homology"/>
<dbReference type="Pfam" id="PF00287">
    <property type="entry name" value="Na_K-ATPase"/>
    <property type="match status" value="2"/>
</dbReference>
<evidence type="ECO:0000256" key="6">
    <source>
        <dbReference type="ARBA" id="ARBA00023136"/>
    </source>
</evidence>
<name>A0AAN7VN28_9COLE</name>
<feature type="transmembrane region" description="Helical" evidence="7">
    <location>
        <begin position="63"/>
        <end position="81"/>
    </location>
</feature>
<dbReference type="InterPro" id="IPR038702">
    <property type="entry name" value="Na/K_ATPase_sub_beta_sf"/>
</dbReference>
<keyword evidence="5 7" id="KW-1133">Transmembrane helix</keyword>
<dbReference type="PANTHER" id="PTHR11523:SF28">
    <property type="entry name" value="NA_K-ATPASE BETA SUBUNIT ISOFORM 4-RELATED"/>
    <property type="match status" value="1"/>
</dbReference>
<dbReference type="GO" id="GO:0005890">
    <property type="term" value="C:sodium:potassium-exchanging ATPase complex"/>
    <property type="evidence" value="ECO:0007669"/>
    <property type="project" value="InterPro"/>
</dbReference>
<reference evidence="8 9" key="1">
    <citation type="journal article" date="2024" name="Insects">
        <title>An Improved Chromosome-Level Genome Assembly of the Firefly Pyrocoelia pectoralis.</title>
        <authorList>
            <person name="Fu X."/>
            <person name="Meyer-Rochow V.B."/>
            <person name="Ballantyne L."/>
            <person name="Zhu X."/>
        </authorList>
    </citation>
    <scope>NUCLEOTIDE SEQUENCE [LARGE SCALE GENOMIC DNA]</scope>
    <source>
        <strain evidence="8">XCY_ONT2</strain>
    </source>
</reference>
<sequence length="321" mass="37097">MQQLITRTFPSISGQTGSSLVIHFIDRRHLPPQGKWKTFKKFLWNKHKNKICGHSLKSWSKLILFYALFLTLTVGLALFVISKIRNEIKLHCKLRPCMRRTQNLSASDRSNVHNPMRRSFSSLFSTKKGSVLAAEDHITKLDKLIDVGTNGKFNCTSNENSNRICPFAIEDLGPCGNSSHGYKNRRLCIYMKLNNLYGWIPEYYNDYNLPEYMPIQLKNVILGSTEKELLWIYCEGLTPADTEHLGGITYYPVQGYRGYYFQLEGTNNPMPIVAIRTDDIKEGYIINLYCSLWAKNINYKDQHNIYSTNVQIYLQNSIIIN</sequence>
<dbReference type="GO" id="GO:0036376">
    <property type="term" value="P:sodium ion export across plasma membrane"/>
    <property type="evidence" value="ECO:0007669"/>
    <property type="project" value="TreeGrafter"/>
</dbReference>
<dbReference type="GO" id="GO:0006883">
    <property type="term" value="P:intracellular sodium ion homeostasis"/>
    <property type="evidence" value="ECO:0007669"/>
    <property type="project" value="TreeGrafter"/>
</dbReference>
<comment type="subcellular location">
    <subcellularLocation>
        <location evidence="1">Membrane</location>
        <topology evidence="1">Single-pass type II membrane protein</topology>
    </subcellularLocation>
</comment>
<dbReference type="GO" id="GO:0001671">
    <property type="term" value="F:ATPase activator activity"/>
    <property type="evidence" value="ECO:0007669"/>
    <property type="project" value="TreeGrafter"/>
</dbReference>
<dbReference type="GO" id="GO:1990573">
    <property type="term" value="P:potassium ion import across plasma membrane"/>
    <property type="evidence" value="ECO:0007669"/>
    <property type="project" value="TreeGrafter"/>
</dbReference>
<dbReference type="GO" id="GO:0030007">
    <property type="term" value="P:intracellular potassium ion homeostasis"/>
    <property type="evidence" value="ECO:0007669"/>
    <property type="project" value="TreeGrafter"/>
</dbReference>
<dbReference type="Gene3D" id="2.60.40.1660">
    <property type="entry name" value="Na, k-atpase alpha subunit"/>
    <property type="match status" value="1"/>
</dbReference>
<comment type="similarity">
    <text evidence="2">Belongs to the X(+)/potassium ATPases subunit beta family.</text>
</comment>